<dbReference type="Gene3D" id="3.30.530.20">
    <property type="match status" value="3"/>
</dbReference>
<feature type="compositionally biased region" description="Polar residues" evidence="2">
    <location>
        <begin position="1260"/>
        <end position="1269"/>
    </location>
</feature>
<evidence type="ECO:0000256" key="2">
    <source>
        <dbReference type="SAM" id="MobiDB-lite"/>
    </source>
</evidence>
<feature type="compositionally biased region" description="Polar residues" evidence="2">
    <location>
        <begin position="2144"/>
        <end position="2156"/>
    </location>
</feature>
<accession>A0A286UJF0</accession>
<feature type="compositionally biased region" description="Basic and acidic residues" evidence="2">
    <location>
        <begin position="2123"/>
        <end position="2143"/>
    </location>
</feature>
<feature type="compositionally biased region" description="Polar residues" evidence="2">
    <location>
        <begin position="728"/>
        <end position="752"/>
    </location>
</feature>
<dbReference type="PROSITE" id="PS50848">
    <property type="entry name" value="START"/>
    <property type="match status" value="2"/>
</dbReference>
<dbReference type="CDD" id="cd00177">
    <property type="entry name" value="START"/>
    <property type="match status" value="1"/>
</dbReference>
<evidence type="ECO:0000313" key="5">
    <source>
        <dbReference type="Proteomes" id="UP000217199"/>
    </source>
</evidence>
<feature type="region of interest" description="Disordered" evidence="2">
    <location>
        <begin position="2104"/>
        <end position="2167"/>
    </location>
</feature>
<feature type="compositionally biased region" description="Polar residues" evidence="2">
    <location>
        <begin position="1583"/>
        <end position="1601"/>
    </location>
</feature>
<evidence type="ECO:0000256" key="1">
    <source>
        <dbReference type="SAM" id="Coils"/>
    </source>
</evidence>
<feature type="region of interest" description="Disordered" evidence="2">
    <location>
        <begin position="32"/>
        <end position="79"/>
    </location>
</feature>
<evidence type="ECO:0000259" key="3">
    <source>
        <dbReference type="PROSITE" id="PS50848"/>
    </source>
</evidence>
<dbReference type="Pfam" id="PF01852">
    <property type="entry name" value="START"/>
    <property type="match status" value="1"/>
</dbReference>
<feature type="compositionally biased region" description="Low complexity" evidence="2">
    <location>
        <begin position="715"/>
        <end position="724"/>
    </location>
</feature>
<feature type="region of interest" description="Disordered" evidence="2">
    <location>
        <begin position="884"/>
        <end position="913"/>
    </location>
</feature>
<feature type="region of interest" description="Disordered" evidence="2">
    <location>
        <begin position="2175"/>
        <end position="2194"/>
    </location>
</feature>
<comment type="caution">
    <text evidence="4">The sequence shown here is derived from an EMBL/GenBank/DDBJ whole genome shotgun (WGS) entry which is preliminary data.</text>
</comment>
<feature type="compositionally biased region" description="Low complexity" evidence="2">
    <location>
        <begin position="2175"/>
        <end position="2185"/>
    </location>
</feature>
<dbReference type="InterPro" id="IPR002913">
    <property type="entry name" value="START_lipid-bd_dom"/>
</dbReference>
<dbReference type="GO" id="GO:0005737">
    <property type="term" value="C:cytoplasm"/>
    <property type="evidence" value="ECO:0007669"/>
    <property type="project" value="UniProtKB-ARBA"/>
</dbReference>
<protein>
    <recommendedName>
        <fullName evidence="3">START domain-containing protein</fullName>
    </recommendedName>
</protein>
<feature type="region of interest" description="Disordered" evidence="2">
    <location>
        <begin position="2632"/>
        <end position="2666"/>
    </location>
</feature>
<dbReference type="InterPro" id="IPR023393">
    <property type="entry name" value="START-like_dom_sf"/>
</dbReference>
<feature type="region of interest" description="Disordered" evidence="2">
    <location>
        <begin position="2505"/>
        <end position="2594"/>
    </location>
</feature>
<sequence length="2717" mass="297600">MTSDGHRLRESWNNALNDALLAFKSHLTTQSSNWKRIPLPPSSRESSSGTANSAGAAANSVAKGKGKARLDAAKGASVHRRSTKSGDVYRVVTEFPATEGLLDLEAWKAVLATPELRQEWDPAVESARILEMHDPSTRIIKTKFTLGWPANPRDAILISRTFHDATTLVDVSTSLPRSSDEPSYLRPAPPYVRSHVSLFAWFIQILSPEGRPPRIRMSCFWQHDLKTVWNIGTPVSLPQQLSTMTVGLLEVVKNRQNRIPTLVSYGLGVSIERINFDIGRHALTVDYTIVPEDSDQYQDSSNLQDTNDFHAIKEQRRLQRAIELLFPSLDGWDIRIATRASSEAVAQLPWTTSASKRGASKLSFQVRHAPLIDNHSVLKVKFALEYSAASSGIRVNGLAVKLEDPIERELRSFSSSDQLLKDASSAANISLSTASASMATVESEVSAASSLRKPSMSRAESGLTVVPRGPAFDKSILARVRRNYIYFSSLLQEPEAKWKRNTEVRGVSVTQLDSIDPTLVVYKAEATFVGVGLWDLFSAIVTPGARAHWDRQYDDATLLEDVNELSELWHFKTKPAWPVTGRDAVVLKTVYKAPTTVHVFSFSIDDSHLFPSIPTAETGTIRTQIDLQGWAIEALSPTTTQLTLLEQSDPKGWTGKATVPQQMIAGVAGVGEFAIKCGGPPVLTRLGGARAISQRYEHDRGVFRVEYVPAVERLPSSSSDNSHPSHSRQNSLDAPPSLTSKTGLITPQTSQNSTSASVECELRCDVDTWATSLDIVIDPPPNSISCLRRHRLSAGGGGLWLTVGHDIAFDSSERLLAIVRRAPFTAGKEKGVVMVNGKRIFVDVEELPEAEMKSLAKQKRIKPVRIPLDQPPVVGVIRRRRAELVDGESSDSGSDSGTPKTKKMAPVVISSSSPKVPSPLSSFFTAAMEQMSNTTQQAVAAFVPPVAPTSDVSFQPGKRPMHYALDALAFAQAYHRGAYRDGWVSVGGTGLDIQRRSSSEISPNIPVHRGEKVIEGVAAEEVASVIFSYDCRKKWDDRFDTVSVLEEYGGDCHTAFMSMKSGFPFRDRGLYIASFIARETGSTSVDLSSLTTTPAQTPSSVSNAIYCVSASFNPSSASSFSSSKYNSYTLPIGRVFLDVWIVQTLDPYTAENYTIPSTKCTRLAAIDLAGSVPLAFNSIVNASLPRAVLAVEAFMKGISPSPEMRMPIAGFELAKSAADVTESTWILNGNKETCTLLNSKLDLETRSFNANILVTFNKSQTELPSSPSSDEGERPITASTLQAGRPWMPSRPSSPEIMRRPRVDSAPSPAGRHRKSSSNIMSPTGSLAIRSQSREYRSAATIFSIGRDHKTHGPTDFIIAEIVVDMRSYSEGYEVQISSRLQSQSNPVGPLQLSHVSSKSISENDRKVLPIHSNVYVLPPSPLHTSGSGAETPVRHLLRLTLPTAQYEKPTVEDPLTGEMRSAPEKPQWYKDLEGKAKRALVNINIRSLPVDKQKKGKKVILADGVPMIIGSEKDSHKALASENPTAARLSRSRTQEGKDKFELPRQLTIPFAIDDALLDPNAANPYLKEISSSQAPAEPTETHANGNDSDFGTLSDSPAQLTPVEEKQQSLSSDANRGVFVHLALQHHLFSYRGLQGHTLPRNNSSPEQSDDTSKDIPPPSPLPNLASAVSASTLAVVQSATTPRYSISTLIAAILIAFLLGSLLRSLLSPADFIYVVTDLPDAPDGVTRAPSGGLGLVESGWREIKRLAALVWALLSYLSQVCMYHFGTLHSEFTFRCIACTVSYKRRFRALLRLSARKPLGLNSPTQSLKDRSRSTLTVQYMAQALYNEHPLDEYLKESGDKHERLPGSFSDSSDEDLDNMNSTPCVDISLPTSSLIGTLDILRHWSSTLRHILPSPLDDFAERFKYDLISSNLLSTSVTPSPISTHPRASLPSPHHSFPGELGTPQQDATIKSEQELKTFSSAFVFMGMAALFNQYRFAAAIALLTSISFAKAPGATALKHSSIPQMFESLEALKIAGIAWDTAVNDAITIIEREERSVYYTPSASMPATSTSALRISLHSTLLTTQNQCDNVRPLLAALASPEELAQLSEMYAPSTPVKLSYNLQSGPSPRRSRKNSVHSENDVDSPRSSRFDSDKRQTWSGYNLSPNAGNRASMAIKKRERRRSDMFSLLNNPSRSSSPTLKPPHSPSLAQVMEADEDQEHSQDPDVSISVSESDLSQDVFGTAALHLRRKRRASGAEVFGITPSRSVPSLRDSISLSSRDSLTSNRFTSLSTSRHHLSLSALHQVLHGALASRRYACAHLLALRFKEDAEDDTYWENVRSVTSLLTSTLEDAASRLNEALFEADKLSRQEGEPTPESSPDNSPLVALNKDLISSDAQTTDSEIPKTPIRSSVRPSEMLDLQLPSTPITTSSFAPMPSGVSRFASHVDTIASSLNDANEQLLECVEELRNELRSGEGREARNVEASEQGVLDTYERLRRELGLALRECERGKAALTDIFETRRQRNQPPTDIFDDDERSNLPYTGRVRKHTESGSSKDSGDLGPFTPEEGSPVIPTFPSLASVESESQQEREIDDATQHLLLSTSSEHLPPAGLEQVFEAEAAISSPFTRERSKLSREERIKIMRAKRDSMTGRGLAAQLENEEDDSDRSNRPGWGPGTDVVEELKDVIWKVGERRRKMRESSLSTPTPTRIPRLPNSSASDDYDTSLCTS</sequence>
<evidence type="ECO:0000313" key="4">
    <source>
        <dbReference type="EMBL" id="PAV19741.1"/>
    </source>
</evidence>
<feature type="region of interest" description="Disordered" evidence="2">
    <location>
        <begin position="1637"/>
        <end position="1665"/>
    </location>
</feature>
<dbReference type="SUPFAM" id="SSF55961">
    <property type="entry name" value="Bet v1-like"/>
    <property type="match status" value="3"/>
</dbReference>
<feature type="domain" description="START" evidence="3">
    <location>
        <begin position="498"/>
        <end position="664"/>
    </location>
</feature>
<keyword evidence="1" id="KW-0175">Coiled coil</keyword>
<dbReference type="STRING" id="2282107.A0A286UJF0"/>
<name>A0A286UJF0_9AGAM</name>
<feature type="region of interest" description="Disordered" evidence="2">
    <location>
        <begin position="1260"/>
        <end position="1324"/>
    </location>
</feature>
<feature type="region of interest" description="Disordered" evidence="2">
    <location>
        <begin position="2682"/>
        <end position="2717"/>
    </location>
</feature>
<feature type="region of interest" description="Disordered" evidence="2">
    <location>
        <begin position="2352"/>
        <end position="2402"/>
    </location>
</feature>
<dbReference type="EMBL" id="NBII01000004">
    <property type="protein sequence ID" value="PAV19741.1"/>
    <property type="molecule type" value="Genomic_DNA"/>
</dbReference>
<feature type="region of interest" description="Disordered" evidence="2">
    <location>
        <begin position="1572"/>
        <end position="1613"/>
    </location>
</feature>
<dbReference type="GO" id="GO:0008289">
    <property type="term" value="F:lipid binding"/>
    <property type="evidence" value="ECO:0007669"/>
    <property type="project" value="InterPro"/>
</dbReference>
<feature type="region of interest" description="Disordered" evidence="2">
    <location>
        <begin position="1515"/>
        <end position="1542"/>
    </location>
</feature>
<dbReference type="Proteomes" id="UP000217199">
    <property type="component" value="Unassembled WGS sequence"/>
</dbReference>
<feature type="domain" description="START" evidence="3">
    <location>
        <begin position="981"/>
        <end position="1188"/>
    </location>
</feature>
<proteinExistence type="predicted"/>
<feature type="region of interest" description="Disordered" evidence="2">
    <location>
        <begin position="1923"/>
        <end position="1950"/>
    </location>
</feature>
<feature type="compositionally biased region" description="Basic and acidic residues" evidence="2">
    <location>
        <begin position="2574"/>
        <end position="2583"/>
    </location>
</feature>
<feature type="region of interest" description="Disordered" evidence="2">
    <location>
        <begin position="2200"/>
        <end position="2219"/>
    </location>
</feature>
<keyword evidence="5" id="KW-1185">Reference proteome</keyword>
<dbReference type="PANTHER" id="PTHR19308:SF54">
    <property type="entry name" value="START DOMAIN-CONTAINING PROTEIN"/>
    <property type="match status" value="1"/>
</dbReference>
<feature type="compositionally biased region" description="Polar residues" evidence="2">
    <location>
        <begin position="2702"/>
        <end position="2717"/>
    </location>
</feature>
<feature type="compositionally biased region" description="Low complexity" evidence="2">
    <location>
        <begin position="46"/>
        <end position="63"/>
    </location>
</feature>
<gene>
    <name evidence="4" type="ORF">PNOK_0467500</name>
</gene>
<dbReference type="InterPro" id="IPR051213">
    <property type="entry name" value="START_lipid_transfer"/>
</dbReference>
<organism evidence="4 5">
    <name type="scientific">Pyrrhoderma noxium</name>
    <dbReference type="NCBI Taxonomy" id="2282107"/>
    <lineage>
        <taxon>Eukaryota</taxon>
        <taxon>Fungi</taxon>
        <taxon>Dikarya</taxon>
        <taxon>Basidiomycota</taxon>
        <taxon>Agaricomycotina</taxon>
        <taxon>Agaricomycetes</taxon>
        <taxon>Hymenochaetales</taxon>
        <taxon>Hymenochaetaceae</taxon>
        <taxon>Pyrrhoderma</taxon>
    </lineage>
</organism>
<feature type="region of interest" description="Disordered" evidence="2">
    <location>
        <begin position="714"/>
        <end position="752"/>
    </location>
</feature>
<reference evidence="4 5" key="1">
    <citation type="journal article" date="2017" name="Mol. Ecol.">
        <title>Comparative and population genomic landscape of Phellinus noxius: A hypervariable fungus causing root rot in trees.</title>
        <authorList>
            <person name="Chung C.L."/>
            <person name="Lee T.J."/>
            <person name="Akiba M."/>
            <person name="Lee H.H."/>
            <person name="Kuo T.H."/>
            <person name="Liu D."/>
            <person name="Ke H.M."/>
            <person name="Yokoi T."/>
            <person name="Roa M.B."/>
            <person name="Lu M.J."/>
            <person name="Chang Y.Y."/>
            <person name="Ann P.J."/>
            <person name="Tsai J.N."/>
            <person name="Chen C.Y."/>
            <person name="Tzean S.S."/>
            <person name="Ota Y."/>
            <person name="Hattori T."/>
            <person name="Sahashi N."/>
            <person name="Liou R.F."/>
            <person name="Kikuchi T."/>
            <person name="Tsai I.J."/>
        </authorList>
    </citation>
    <scope>NUCLEOTIDE SEQUENCE [LARGE SCALE GENOMIC DNA]</scope>
    <source>
        <strain evidence="4 5">FFPRI411160</strain>
    </source>
</reference>
<dbReference type="PANTHER" id="PTHR19308">
    <property type="entry name" value="PHOSPHATIDYLCHOLINE TRANSFER PROTEIN"/>
    <property type="match status" value="1"/>
</dbReference>
<dbReference type="OrthoDB" id="196858at2759"/>
<feature type="coiled-coil region" evidence="1">
    <location>
        <begin position="2437"/>
        <end position="2464"/>
    </location>
</feature>
<dbReference type="InParanoid" id="A0A286UJF0"/>